<name>A0A498D1N3_9FIRM</name>
<comment type="caution">
    <text evidence="1">The sequence shown here is derived from an EMBL/GenBank/DDBJ whole genome shotgun (WGS) entry which is preliminary data.</text>
</comment>
<dbReference type="Proteomes" id="UP000276301">
    <property type="component" value="Unassembled WGS sequence"/>
</dbReference>
<dbReference type="GO" id="GO:0004519">
    <property type="term" value="F:endonuclease activity"/>
    <property type="evidence" value="ECO:0007669"/>
    <property type="project" value="UniProtKB-KW"/>
</dbReference>
<proteinExistence type="predicted"/>
<keyword evidence="1" id="KW-0255">Endonuclease</keyword>
<dbReference type="RefSeq" id="WP_121586626.1">
    <property type="nucleotide sequence ID" value="NZ_RCHT01000007.1"/>
</dbReference>
<keyword evidence="1" id="KW-0378">Hydrolase</keyword>
<accession>A0A498D1N3</accession>
<evidence type="ECO:0000313" key="2">
    <source>
        <dbReference type="Proteomes" id="UP000276301"/>
    </source>
</evidence>
<organism evidence="1 2">
    <name type="scientific">Anaerotruncus massiliensis</name>
    <name type="common">ex Liu et al. 2021</name>
    <dbReference type="NCBI Taxonomy" id="2321404"/>
    <lineage>
        <taxon>Bacteria</taxon>
        <taxon>Bacillati</taxon>
        <taxon>Bacillota</taxon>
        <taxon>Clostridia</taxon>
        <taxon>Eubacteriales</taxon>
        <taxon>Oscillospiraceae</taxon>
        <taxon>Anaerotruncus</taxon>
    </lineage>
</organism>
<dbReference type="AlphaFoldDB" id="A0A498D1N3"/>
<reference evidence="1 2" key="1">
    <citation type="submission" date="2018-10" db="EMBL/GenBank/DDBJ databases">
        <title>Anaerotruncus faecis sp. nov., isolated from human feces.</title>
        <authorList>
            <person name="Wang Y.-J."/>
        </authorList>
    </citation>
    <scope>NUCLEOTIDE SEQUENCE [LARGE SCALE GENOMIC DNA]</scope>
    <source>
        <strain evidence="1 2">22A2-44</strain>
    </source>
</reference>
<gene>
    <name evidence="1" type="ORF">D4A47_06330</name>
</gene>
<keyword evidence="1" id="KW-0540">Nuclease</keyword>
<keyword evidence="2" id="KW-1185">Reference proteome</keyword>
<sequence length="112" mass="13493">MSIDVKAYIESGDLHRFYTCAQWLRLRAEVLAEDKYECQFCKDKGIYMRATIVHHINHVRRHPELALSKYYIDDNGDRKRQLVSCCDKCHEEQHPERMKQNKKRAPITKEQW</sequence>
<evidence type="ECO:0000313" key="1">
    <source>
        <dbReference type="EMBL" id="RLL12140.1"/>
    </source>
</evidence>
<protein>
    <submittedName>
        <fullName evidence="1">HNH endonuclease</fullName>
    </submittedName>
</protein>
<dbReference type="EMBL" id="RCHT01000007">
    <property type="protein sequence ID" value="RLL12140.1"/>
    <property type="molecule type" value="Genomic_DNA"/>
</dbReference>